<dbReference type="Gene3D" id="1.10.1200.10">
    <property type="entry name" value="ACP-like"/>
    <property type="match status" value="1"/>
</dbReference>
<dbReference type="InterPro" id="IPR036736">
    <property type="entry name" value="ACP-like_sf"/>
</dbReference>
<keyword evidence="2" id="KW-0597">Phosphoprotein</keyword>
<keyword evidence="5" id="KW-1185">Reference proteome</keyword>
<sequence length="96" mass="9971">MEGTSESDLILARVRALIAESVRQPASAIPLDARVDGSELGIDSLGLIKLMVRIEETFDITMPDLAAPGAAPFGSVREVAALVAREVAARQAGGAQ</sequence>
<dbReference type="EMBL" id="JAPNKE010000002">
    <property type="protein sequence ID" value="MCY1004403.1"/>
    <property type="molecule type" value="Genomic_DNA"/>
</dbReference>
<dbReference type="InterPro" id="IPR009081">
    <property type="entry name" value="PP-bd_ACP"/>
</dbReference>
<comment type="caution">
    <text evidence="4">The sequence shown here is derived from an EMBL/GenBank/DDBJ whole genome shotgun (WGS) entry which is preliminary data.</text>
</comment>
<evidence type="ECO:0000313" key="4">
    <source>
        <dbReference type="EMBL" id="MCY1004403.1"/>
    </source>
</evidence>
<dbReference type="RefSeq" id="WP_267765946.1">
    <property type="nucleotide sequence ID" value="NZ_JAPNKE010000002.1"/>
</dbReference>
<dbReference type="GO" id="GO:0031177">
    <property type="term" value="F:phosphopantetheine binding"/>
    <property type="evidence" value="ECO:0007669"/>
    <property type="project" value="InterPro"/>
</dbReference>
<organism evidence="4 5">
    <name type="scientific">Nannocystis pusilla</name>
    <dbReference type="NCBI Taxonomy" id="889268"/>
    <lineage>
        <taxon>Bacteria</taxon>
        <taxon>Pseudomonadati</taxon>
        <taxon>Myxococcota</taxon>
        <taxon>Polyangia</taxon>
        <taxon>Nannocystales</taxon>
        <taxon>Nannocystaceae</taxon>
        <taxon>Nannocystis</taxon>
    </lineage>
</organism>
<dbReference type="Proteomes" id="UP001150924">
    <property type="component" value="Unassembled WGS sequence"/>
</dbReference>
<evidence type="ECO:0000313" key="5">
    <source>
        <dbReference type="Proteomes" id="UP001150924"/>
    </source>
</evidence>
<evidence type="ECO:0000259" key="3">
    <source>
        <dbReference type="PROSITE" id="PS50075"/>
    </source>
</evidence>
<gene>
    <name evidence="4" type="ORF">OV079_02230</name>
</gene>
<protein>
    <submittedName>
        <fullName evidence="4">Acyl carrier protein</fullName>
    </submittedName>
</protein>
<name>A0A9X3EHX7_9BACT</name>
<dbReference type="AlphaFoldDB" id="A0A9X3EHX7"/>
<dbReference type="Pfam" id="PF00550">
    <property type="entry name" value="PP-binding"/>
    <property type="match status" value="1"/>
</dbReference>
<feature type="domain" description="Carrier" evidence="3">
    <location>
        <begin position="5"/>
        <end position="87"/>
    </location>
</feature>
<accession>A0A9X3EHX7</accession>
<keyword evidence="1" id="KW-0596">Phosphopantetheine</keyword>
<evidence type="ECO:0000256" key="1">
    <source>
        <dbReference type="ARBA" id="ARBA00022450"/>
    </source>
</evidence>
<reference evidence="4" key="1">
    <citation type="submission" date="2022-11" db="EMBL/GenBank/DDBJ databases">
        <title>Minimal conservation of predation-associated metabolite biosynthetic gene clusters underscores biosynthetic potential of Myxococcota including descriptions for ten novel species: Archangium lansinium sp. nov., Myxococcus landrumus sp. nov., Nannocystis bai.</title>
        <authorList>
            <person name="Ahearne A."/>
            <person name="Stevens C."/>
            <person name="Phillips K."/>
        </authorList>
    </citation>
    <scope>NUCLEOTIDE SEQUENCE</scope>
    <source>
        <strain evidence="4">Na p29</strain>
    </source>
</reference>
<dbReference type="SMART" id="SM00823">
    <property type="entry name" value="PKS_PP"/>
    <property type="match status" value="1"/>
</dbReference>
<evidence type="ECO:0000256" key="2">
    <source>
        <dbReference type="ARBA" id="ARBA00022553"/>
    </source>
</evidence>
<dbReference type="InterPro" id="IPR020806">
    <property type="entry name" value="PKS_PP-bd"/>
</dbReference>
<proteinExistence type="predicted"/>
<dbReference type="SUPFAM" id="SSF47336">
    <property type="entry name" value="ACP-like"/>
    <property type="match status" value="1"/>
</dbReference>
<dbReference type="PROSITE" id="PS50075">
    <property type="entry name" value="CARRIER"/>
    <property type="match status" value="1"/>
</dbReference>